<reference evidence="3" key="1">
    <citation type="journal article" date="2019" name="Int. J. Syst. Evol. Microbiol.">
        <title>The Global Catalogue of Microorganisms (GCM) 10K type strain sequencing project: providing services to taxonomists for standard genome sequencing and annotation.</title>
        <authorList>
            <consortium name="The Broad Institute Genomics Platform"/>
            <consortium name="The Broad Institute Genome Sequencing Center for Infectious Disease"/>
            <person name="Wu L."/>
            <person name="Ma J."/>
        </authorList>
    </citation>
    <scope>NUCLEOTIDE SEQUENCE [LARGE SCALE GENOMIC DNA]</scope>
    <source>
        <strain evidence="3">KCTC 12861</strain>
    </source>
</reference>
<dbReference type="InterPro" id="IPR039935">
    <property type="entry name" value="YML079W-like"/>
</dbReference>
<dbReference type="InterPro" id="IPR011051">
    <property type="entry name" value="RmlC_Cupin_sf"/>
</dbReference>
<dbReference type="Pfam" id="PF06172">
    <property type="entry name" value="Cupin_5"/>
    <property type="match status" value="1"/>
</dbReference>
<feature type="domain" description="DUF985" evidence="1">
    <location>
        <begin position="8"/>
        <end position="132"/>
    </location>
</feature>
<dbReference type="Proteomes" id="UP000637980">
    <property type="component" value="Unassembled WGS sequence"/>
</dbReference>
<dbReference type="InterPro" id="IPR014710">
    <property type="entry name" value="RmlC-like_jellyroll"/>
</dbReference>
<dbReference type="PANTHER" id="PTHR33387">
    <property type="entry name" value="RMLC-LIKE JELLY ROLL FOLD PROTEIN"/>
    <property type="match status" value="1"/>
</dbReference>
<keyword evidence="3" id="KW-1185">Reference proteome</keyword>
<protein>
    <submittedName>
        <fullName evidence="2">Cupin</fullName>
    </submittedName>
</protein>
<dbReference type="InterPro" id="IPR009327">
    <property type="entry name" value="Cupin_DUF985"/>
</dbReference>
<accession>A0ABQ3EDG4</accession>
<dbReference type="Gene3D" id="2.60.120.10">
    <property type="entry name" value="Jelly Rolls"/>
    <property type="match status" value="1"/>
</dbReference>
<dbReference type="CDD" id="cd06121">
    <property type="entry name" value="cupin_YML079wp"/>
    <property type="match status" value="1"/>
</dbReference>
<dbReference type="PANTHER" id="PTHR33387:SF3">
    <property type="entry name" value="DUF985 DOMAIN-CONTAINING PROTEIN"/>
    <property type="match status" value="1"/>
</dbReference>
<name>A0ABQ3EDG4_9HYPH</name>
<organism evidence="2 3">
    <name type="scientific">Pseudovibrio japonicus</name>
    <dbReference type="NCBI Taxonomy" id="366534"/>
    <lineage>
        <taxon>Bacteria</taxon>
        <taxon>Pseudomonadati</taxon>
        <taxon>Pseudomonadota</taxon>
        <taxon>Alphaproteobacteria</taxon>
        <taxon>Hyphomicrobiales</taxon>
        <taxon>Stappiaceae</taxon>
        <taxon>Pseudovibrio</taxon>
    </lineage>
</organism>
<sequence>MTQPTAADIIRELNLELHHEGGHYYQTFRDPEGPEGRGFSSAVYYLLQKGEVSRWHKIDAVELFHFYAGAPLILSISDGEVPPEDTILGSNIMKGERPQATVPKGFWMSARSTGEWTLVGATVAPGFSLEGWTQAEEGWSPG</sequence>
<comment type="caution">
    <text evidence="2">The sequence shown here is derived from an EMBL/GenBank/DDBJ whole genome shotgun (WGS) entry which is preliminary data.</text>
</comment>
<evidence type="ECO:0000313" key="3">
    <source>
        <dbReference type="Proteomes" id="UP000637980"/>
    </source>
</evidence>
<evidence type="ECO:0000313" key="2">
    <source>
        <dbReference type="EMBL" id="GHB28790.1"/>
    </source>
</evidence>
<evidence type="ECO:0000259" key="1">
    <source>
        <dbReference type="Pfam" id="PF06172"/>
    </source>
</evidence>
<dbReference type="EMBL" id="BMXE01000002">
    <property type="protein sequence ID" value="GHB28790.1"/>
    <property type="molecule type" value="Genomic_DNA"/>
</dbReference>
<proteinExistence type="predicted"/>
<gene>
    <name evidence="2" type="ORF">GCM10007094_16720</name>
</gene>
<dbReference type="RefSeq" id="WP_189436286.1">
    <property type="nucleotide sequence ID" value="NZ_BMXE01000002.1"/>
</dbReference>
<dbReference type="SUPFAM" id="SSF51182">
    <property type="entry name" value="RmlC-like cupins"/>
    <property type="match status" value="1"/>
</dbReference>